<evidence type="ECO:0000256" key="1">
    <source>
        <dbReference type="SAM" id="MobiDB-lite"/>
    </source>
</evidence>
<reference evidence="2 3" key="1">
    <citation type="journal article" date="2018" name="Sci. Data">
        <title>The draft genome sequence of cork oak.</title>
        <authorList>
            <person name="Ramos A.M."/>
            <person name="Usie A."/>
            <person name="Barbosa P."/>
            <person name="Barros P.M."/>
            <person name="Capote T."/>
            <person name="Chaves I."/>
            <person name="Simoes F."/>
            <person name="Abreu I."/>
            <person name="Carrasquinho I."/>
            <person name="Faro C."/>
            <person name="Guimaraes J.B."/>
            <person name="Mendonca D."/>
            <person name="Nobrega F."/>
            <person name="Rodrigues L."/>
            <person name="Saibo N.J.M."/>
            <person name="Varela M.C."/>
            <person name="Egas C."/>
            <person name="Matos J."/>
            <person name="Miguel C.M."/>
            <person name="Oliveira M.M."/>
            <person name="Ricardo C.P."/>
            <person name="Goncalves S."/>
        </authorList>
    </citation>
    <scope>NUCLEOTIDE SEQUENCE [LARGE SCALE GENOMIC DNA]</scope>
    <source>
        <strain evidence="3">cv. HL8</strain>
    </source>
</reference>
<dbReference type="Proteomes" id="UP000237347">
    <property type="component" value="Unassembled WGS sequence"/>
</dbReference>
<protein>
    <submittedName>
        <fullName evidence="2">Uncharacterized protein</fullName>
    </submittedName>
</protein>
<name>A0AAW0L4I3_QUESU</name>
<dbReference type="AlphaFoldDB" id="A0AAW0L4I3"/>
<proteinExistence type="predicted"/>
<feature type="region of interest" description="Disordered" evidence="1">
    <location>
        <begin position="1"/>
        <end position="29"/>
    </location>
</feature>
<gene>
    <name evidence="2" type="ORF">CFP56_008267</name>
</gene>
<evidence type="ECO:0000313" key="3">
    <source>
        <dbReference type="Proteomes" id="UP000237347"/>
    </source>
</evidence>
<evidence type="ECO:0000313" key="2">
    <source>
        <dbReference type="EMBL" id="KAK7846150.1"/>
    </source>
</evidence>
<dbReference type="EMBL" id="PKMF04000159">
    <property type="protein sequence ID" value="KAK7846150.1"/>
    <property type="molecule type" value="Genomic_DNA"/>
</dbReference>
<sequence>MNYPSSFSSSFSWSSSSSSEEGASKRTTSRGLSHSYKLLSYVSPILSITMAKCKYNETNARMETHTRLSLLSSPPYISHTQLHRLSPPQTAEPPPPPPTQPPLPIFPSPLLLVYFYGSRSTTLVLIAVANSINNDPVAIFSFFSVRNSF</sequence>
<comment type="caution">
    <text evidence="2">The sequence shown here is derived from an EMBL/GenBank/DDBJ whole genome shotgun (WGS) entry which is preliminary data.</text>
</comment>
<accession>A0AAW0L4I3</accession>
<feature type="compositionally biased region" description="Low complexity" evidence="1">
    <location>
        <begin position="1"/>
        <end position="19"/>
    </location>
</feature>
<organism evidence="2 3">
    <name type="scientific">Quercus suber</name>
    <name type="common">Cork oak</name>
    <dbReference type="NCBI Taxonomy" id="58331"/>
    <lineage>
        <taxon>Eukaryota</taxon>
        <taxon>Viridiplantae</taxon>
        <taxon>Streptophyta</taxon>
        <taxon>Embryophyta</taxon>
        <taxon>Tracheophyta</taxon>
        <taxon>Spermatophyta</taxon>
        <taxon>Magnoliopsida</taxon>
        <taxon>eudicotyledons</taxon>
        <taxon>Gunneridae</taxon>
        <taxon>Pentapetalae</taxon>
        <taxon>rosids</taxon>
        <taxon>fabids</taxon>
        <taxon>Fagales</taxon>
        <taxon>Fagaceae</taxon>
        <taxon>Quercus</taxon>
    </lineage>
</organism>
<keyword evidence="3" id="KW-1185">Reference proteome</keyword>